<sequence>MSRNTWIVILILLIFFVISFLSNILGPLIPDIVTSFELSIGLAGFLPFAFFVAYGVMSIPSGLLVERYREKRVMIWAFLLAFTGALLFAVLPSFAVALLSLFLIGIGMAMLQVVINPLLRVAGREENFAFNSVLAQLFFGGASFLSPLLYSYLVLNVHSGNTSPLIKLFNNLVPADLKWVSLYWVFAVIALLMVMVIRLVRFPQVALKDDERIDTGKAFKDLLGNRYVLLFFLGIFAYVGTEQGIANWTSKFLLTYHGVDPATTGATVISYFWGLLTIGCLLGLVLLKIFDSRRVLMLFTIGAIVALLAGLFGPLNVALYAFPLTGFFASVMWSVIVSLALNSVPHHHGTFSGILCTGIAGGAVVPLIIGGLGELVGLRLAMLFLLITLGYILSIGMWARPLVNNATVTSFKDLFRPRTDTATPAHEQNHPADRLR</sequence>
<dbReference type="InterPro" id="IPR036259">
    <property type="entry name" value="MFS_trans_sf"/>
</dbReference>
<evidence type="ECO:0000256" key="1">
    <source>
        <dbReference type="ARBA" id="ARBA00004429"/>
    </source>
</evidence>
<evidence type="ECO:0000256" key="5">
    <source>
        <dbReference type="ARBA" id="ARBA00023136"/>
    </source>
</evidence>
<dbReference type="Proteomes" id="UP001501175">
    <property type="component" value="Unassembled WGS sequence"/>
</dbReference>
<dbReference type="InterPro" id="IPR050375">
    <property type="entry name" value="MFS_TsgA-like"/>
</dbReference>
<proteinExistence type="predicted"/>
<evidence type="ECO:0000256" key="6">
    <source>
        <dbReference type="SAM" id="Phobius"/>
    </source>
</evidence>
<dbReference type="Gene3D" id="1.20.1250.20">
    <property type="entry name" value="MFS general substrate transporter like domains"/>
    <property type="match status" value="2"/>
</dbReference>
<feature type="transmembrane region" description="Helical" evidence="6">
    <location>
        <begin position="128"/>
        <end position="153"/>
    </location>
</feature>
<feature type="transmembrane region" description="Helical" evidence="6">
    <location>
        <begin position="38"/>
        <end position="61"/>
    </location>
</feature>
<keyword evidence="4 6" id="KW-1133">Transmembrane helix</keyword>
<dbReference type="InterPro" id="IPR020846">
    <property type="entry name" value="MFS_dom"/>
</dbReference>
<dbReference type="EMBL" id="BAABHD010000084">
    <property type="protein sequence ID" value="GAA4469158.1"/>
    <property type="molecule type" value="Genomic_DNA"/>
</dbReference>
<dbReference type="PANTHER" id="PTHR43702:SF12">
    <property type="entry name" value="N-ACETYL GLUCOSAMINE TRANSPORTER NAGP"/>
    <property type="match status" value="1"/>
</dbReference>
<dbReference type="SUPFAM" id="SSF103473">
    <property type="entry name" value="MFS general substrate transporter"/>
    <property type="match status" value="1"/>
</dbReference>
<dbReference type="InterPro" id="IPR011701">
    <property type="entry name" value="MFS"/>
</dbReference>
<feature type="transmembrane region" description="Helical" evidence="6">
    <location>
        <begin position="318"/>
        <end position="341"/>
    </location>
</feature>
<evidence type="ECO:0000256" key="3">
    <source>
        <dbReference type="ARBA" id="ARBA00022692"/>
    </source>
</evidence>
<comment type="caution">
    <text evidence="8">The sequence shown here is derived from an EMBL/GenBank/DDBJ whole genome shotgun (WGS) entry which is preliminary data.</text>
</comment>
<evidence type="ECO:0000313" key="8">
    <source>
        <dbReference type="EMBL" id="GAA4469158.1"/>
    </source>
</evidence>
<dbReference type="Pfam" id="PF07690">
    <property type="entry name" value="MFS_1"/>
    <property type="match status" value="1"/>
</dbReference>
<feature type="transmembrane region" description="Helical" evidence="6">
    <location>
        <begin position="378"/>
        <end position="399"/>
    </location>
</feature>
<keyword evidence="5 6" id="KW-0472">Membrane</keyword>
<dbReference type="CDD" id="cd17394">
    <property type="entry name" value="MFS_FucP_like"/>
    <property type="match status" value="1"/>
</dbReference>
<evidence type="ECO:0000256" key="2">
    <source>
        <dbReference type="ARBA" id="ARBA00022475"/>
    </source>
</evidence>
<keyword evidence="3 6" id="KW-0812">Transmembrane</keyword>
<dbReference type="PANTHER" id="PTHR43702">
    <property type="entry name" value="L-FUCOSE-PROTON SYMPORTER"/>
    <property type="match status" value="1"/>
</dbReference>
<keyword evidence="9" id="KW-1185">Reference proteome</keyword>
<feature type="transmembrane region" description="Helical" evidence="6">
    <location>
        <begin position="227"/>
        <end position="248"/>
    </location>
</feature>
<feature type="transmembrane region" description="Helical" evidence="6">
    <location>
        <begin position="294"/>
        <end position="312"/>
    </location>
</feature>
<dbReference type="RefSeq" id="WP_345249378.1">
    <property type="nucleotide sequence ID" value="NZ_BAABHD010000084.1"/>
</dbReference>
<feature type="transmembrane region" description="Helical" evidence="6">
    <location>
        <begin position="73"/>
        <end position="91"/>
    </location>
</feature>
<keyword evidence="2" id="KW-1003">Cell membrane</keyword>
<feature type="transmembrane region" description="Helical" evidence="6">
    <location>
        <begin position="353"/>
        <end position="372"/>
    </location>
</feature>
<comment type="subcellular location">
    <subcellularLocation>
        <location evidence="1">Cell inner membrane</location>
        <topology evidence="1">Multi-pass membrane protein</topology>
    </subcellularLocation>
</comment>
<reference evidence="9" key="1">
    <citation type="journal article" date="2019" name="Int. J. Syst. Evol. Microbiol.">
        <title>The Global Catalogue of Microorganisms (GCM) 10K type strain sequencing project: providing services to taxonomists for standard genome sequencing and annotation.</title>
        <authorList>
            <consortium name="The Broad Institute Genomics Platform"/>
            <consortium name="The Broad Institute Genome Sequencing Center for Infectious Disease"/>
            <person name="Wu L."/>
            <person name="Ma J."/>
        </authorList>
    </citation>
    <scope>NUCLEOTIDE SEQUENCE [LARGE SCALE GENOMIC DNA]</scope>
    <source>
        <strain evidence="9">JCM 17927</strain>
    </source>
</reference>
<gene>
    <name evidence="8" type="ORF">GCM10023189_55700</name>
</gene>
<feature type="transmembrane region" description="Helical" evidence="6">
    <location>
        <begin position="181"/>
        <end position="200"/>
    </location>
</feature>
<feature type="transmembrane region" description="Helical" evidence="6">
    <location>
        <begin position="7"/>
        <end position="26"/>
    </location>
</feature>
<name>A0ABP8NQE4_9BACT</name>
<evidence type="ECO:0000259" key="7">
    <source>
        <dbReference type="PROSITE" id="PS50850"/>
    </source>
</evidence>
<feature type="domain" description="Major facilitator superfamily (MFS) profile" evidence="7">
    <location>
        <begin position="7"/>
        <end position="402"/>
    </location>
</feature>
<protein>
    <submittedName>
        <fullName evidence="8">Sugar MFS transporter</fullName>
    </submittedName>
</protein>
<accession>A0ABP8NQE4</accession>
<evidence type="ECO:0000313" key="9">
    <source>
        <dbReference type="Proteomes" id="UP001501175"/>
    </source>
</evidence>
<feature type="transmembrane region" description="Helical" evidence="6">
    <location>
        <begin position="268"/>
        <end position="287"/>
    </location>
</feature>
<dbReference type="PROSITE" id="PS50850">
    <property type="entry name" value="MFS"/>
    <property type="match status" value="1"/>
</dbReference>
<organism evidence="8 9">
    <name type="scientific">Nibrella saemangeumensis</name>
    <dbReference type="NCBI Taxonomy" id="1084526"/>
    <lineage>
        <taxon>Bacteria</taxon>
        <taxon>Pseudomonadati</taxon>
        <taxon>Bacteroidota</taxon>
        <taxon>Cytophagia</taxon>
        <taxon>Cytophagales</taxon>
        <taxon>Spirosomataceae</taxon>
        <taxon>Nibrella</taxon>
    </lineage>
</organism>
<evidence type="ECO:0000256" key="4">
    <source>
        <dbReference type="ARBA" id="ARBA00022989"/>
    </source>
</evidence>
<feature type="transmembrane region" description="Helical" evidence="6">
    <location>
        <begin position="97"/>
        <end position="116"/>
    </location>
</feature>